<sequence>MMGGALQAHLATGTTTICRAWALIRRDGRVLGFTDHDRDLAFEGYFFRADTGLTARALQQTTGLSVDNTEAMGALSDAAITEADIIAGRYDGAEVIAWLVNWADVGERSVQFRGTVGEITRSGGSFTAELRGLAERLNQPQGRVYQRSCSAVLGGAGCGFDLTQPGFATLATPVTVEGQRLFRFPPLPEFAARWFDRGTLIAKSGAAAGLRGIIKSDRLDQDGQRVIELWQDLGAAVTPQDEMQLLAGCDRRAETCREKFNNFLNFRGFPHIPGEDWLTAYPTSATVNDGGSLRR</sequence>
<comment type="caution">
    <text evidence="2">The sequence shown here is derived from an EMBL/GenBank/DDBJ whole genome shotgun (WGS) entry which is preliminary data.</text>
</comment>
<dbReference type="Pfam" id="PF09356">
    <property type="entry name" value="Phage_BR0599"/>
    <property type="match status" value="1"/>
</dbReference>
<accession>A0A918IM50</accession>
<organism evidence="2 3">
    <name type="scientific">Gemmobacter lanyuensis</name>
    <dbReference type="NCBI Taxonomy" id="1054497"/>
    <lineage>
        <taxon>Bacteria</taxon>
        <taxon>Pseudomonadati</taxon>
        <taxon>Pseudomonadota</taxon>
        <taxon>Alphaproteobacteria</taxon>
        <taxon>Rhodobacterales</taxon>
        <taxon>Paracoccaceae</taxon>
        <taxon>Gemmobacter</taxon>
    </lineage>
</organism>
<gene>
    <name evidence="2" type="ORF">GCM10011452_01560</name>
</gene>
<keyword evidence="3" id="KW-1185">Reference proteome</keyword>
<dbReference type="AlphaFoldDB" id="A0A918IM50"/>
<evidence type="ECO:0000313" key="2">
    <source>
        <dbReference type="EMBL" id="GGW21391.1"/>
    </source>
</evidence>
<dbReference type="NCBIfam" id="TIGR02218">
    <property type="entry name" value="phg_TIGR02218"/>
    <property type="match status" value="1"/>
</dbReference>
<protein>
    <recommendedName>
        <fullName evidence="1">Bacteriophage phiJL001 Gp84 C-terminal domain-containing protein</fullName>
    </recommendedName>
</protein>
<dbReference type="InterPro" id="IPR018964">
    <property type="entry name" value="Phage_phiJL001_Gp84_C"/>
</dbReference>
<name>A0A918IM50_9RHOB</name>
<reference evidence="2" key="1">
    <citation type="journal article" date="2014" name="Int. J. Syst. Evol. Microbiol.">
        <title>Complete genome sequence of Corynebacterium casei LMG S-19264T (=DSM 44701T), isolated from a smear-ripened cheese.</title>
        <authorList>
            <consortium name="US DOE Joint Genome Institute (JGI-PGF)"/>
            <person name="Walter F."/>
            <person name="Albersmeier A."/>
            <person name="Kalinowski J."/>
            <person name="Ruckert C."/>
        </authorList>
    </citation>
    <scope>NUCLEOTIDE SEQUENCE</scope>
    <source>
        <strain evidence="2">KCTC 23714</strain>
    </source>
</reference>
<proteinExistence type="predicted"/>
<dbReference type="Proteomes" id="UP000628984">
    <property type="component" value="Unassembled WGS sequence"/>
</dbReference>
<evidence type="ECO:0000259" key="1">
    <source>
        <dbReference type="Pfam" id="PF09356"/>
    </source>
</evidence>
<evidence type="ECO:0000313" key="3">
    <source>
        <dbReference type="Proteomes" id="UP000628984"/>
    </source>
</evidence>
<dbReference type="Pfam" id="PF09931">
    <property type="entry name" value="Phage_phiJL001_Gp84_N"/>
    <property type="match status" value="1"/>
</dbReference>
<feature type="domain" description="Bacteriophage phiJL001 Gp84 C-terminal" evidence="1">
    <location>
        <begin position="193"/>
        <end position="276"/>
    </location>
</feature>
<dbReference type="EMBL" id="BMYQ01000001">
    <property type="protein sequence ID" value="GGW21391.1"/>
    <property type="molecule type" value="Genomic_DNA"/>
</dbReference>
<dbReference type="InterPro" id="IPR011928">
    <property type="entry name" value="Phage_phiJL001_Gp84"/>
</dbReference>
<reference evidence="2" key="2">
    <citation type="submission" date="2020-09" db="EMBL/GenBank/DDBJ databases">
        <authorList>
            <person name="Sun Q."/>
            <person name="Kim S."/>
        </authorList>
    </citation>
    <scope>NUCLEOTIDE SEQUENCE</scope>
    <source>
        <strain evidence="2">KCTC 23714</strain>
    </source>
</reference>